<feature type="region of interest" description="Disordered" evidence="1">
    <location>
        <begin position="55"/>
        <end position="79"/>
    </location>
</feature>
<sequence>MGNCQAIDAATLVIQHPNGKVEKLYCPVSASEIMKTNPGHYVALLISTTLCPTKPTTDKNTTTSTTTTTTGAGTGTGGNGSVRLTRIKLLRPTDTLALEVMKGLWAKKQAKLKRNLSQSDGDMRVEIVGREKPGSVPMEKNNQKKRERGCAEREAMGSPDCLPSPSVEASGLRLRVRGSRLLDRERGWWVDASGPRETKREWGLWGSVGMVLWGGPTLGRCSLRWGIAQ</sequence>
<feature type="region of interest" description="Disordered" evidence="1">
    <location>
        <begin position="133"/>
        <end position="164"/>
    </location>
</feature>
<feature type="compositionally biased region" description="Low complexity" evidence="1">
    <location>
        <begin position="55"/>
        <end position="71"/>
    </location>
</feature>
<dbReference type="PANTHER" id="PTHR33413:SF33">
    <property type="entry name" value="MEDIATOR OF RNA POLYMERASE II TRANSCRIPTION SUBUNIT 29"/>
    <property type="match status" value="1"/>
</dbReference>
<proteinExistence type="predicted"/>
<evidence type="ECO:0000256" key="1">
    <source>
        <dbReference type="SAM" id="MobiDB-lite"/>
    </source>
</evidence>
<dbReference type="PANTHER" id="PTHR33413">
    <property type="entry name" value="EXPRESSED PROTEIN"/>
    <property type="match status" value="1"/>
</dbReference>
<dbReference type="Pfam" id="PF14009">
    <property type="entry name" value="PADRE"/>
    <property type="match status" value="1"/>
</dbReference>
<organism evidence="2 3">
    <name type="scientific">Cannabis sativa</name>
    <name type="common">Hemp</name>
    <name type="synonym">Marijuana</name>
    <dbReference type="NCBI Taxonomy" id="3483"/>
    <lineage>
        <taxon>Eukaryota</taxon>
        <taxon>Viridiplantae</taxon>
        <taxon>Streptophyta</taxon>
        <taxon>Embryophyta</taxon>
        <taxon>Tracheophyta</taxon>
        <taxon>Spermatophyta</taxon>
        <taxon>Magnoliopsida</taxon>
        <taxon>eudicotyledons</taxon>
        <taxon>Gunneridae</taxon>
        <taxon>Pentapetalae</taxon>
        <taxon>rosids</taxon>
        <taxon>fabids</taxon>
        <taxon>Rosales</taxon>
        <taxon>Cannabaceae</taxon>
        <taxon>Cannabis</taxon>
    </lineage>
</organism>
<accession>A0A803P8Y3</accession>
<evidence type="ECO:0000313" key="3">
    <source>
        <dbReference type="Proteomes" id="UP000596661"/>
    </source>
</evidence>
<dbReference type="EnsemblPlants" id="evm.model.03.408">
    <property type="protein sequence ID" value="cds.evm.model.03.408"/>
    <property type="gene ID" value="evm.TU.03.408"/>
</dbReference>
<keyword evidence="3" id="KW-1185">Reference proteome</keyword>
<evidence type="ECO:0000313" key="2">
    <source>
        <dbReference type="EnsemblPlants" id="cds.evm.model.03.408"/>
    </source>
</evidence>
<dbReference type="Proteomes" id="UP000596661">
    <property type="component" value="Chromosome 3"/>
</dbReference>
<reference evidence="2" key="1">
    <citation type="submission" date="2018-11" db="EMBL/GenBank/DDBJ databases">
        <authorList>
            <person name="Grassa J C."/>
        </authorList>
    </citation>
    <scope>NUCLEOTIDE SEQUENCE [LARGE SCALE GENOMIC DNA]</scope>
</reference>
<protein>
    <submittedName>
        <fullName evidence="2">Uncharacterized protein</fullName>
    </submittedName>
</protein>
<dbReference type="Gramene" id="evm.model.03.408">
    <property type="protein sequence ID" value="cds.evm.model.03.408"/>
    <property type="gene ID" value="evm.TU.03.408"/>
</dbReference>
<dbReference type="EMBL" id="UZAU01000253">
    <property type="status" value="NOT_ANNOTATED_CDS"/>
    <property type="molecule type" value="Genomic_DNA"/>
</dbReference>
<reference evidence="2" key="2">
    <citation type="submission" date="2021-03" db="UniProtKB">
        <authorList>
            <consortium name="EnsemblPlants"/>
        </authorList>
    </citation>
    <scope>IDENTIFICATION</scope>
</reference>
<feature type="compositionally biased region" description="Basic and acidic residues" evidence="1">
    <location>
        <begin position="141"/>
        <end position="155"/>
    </location>
</feature>
<dbReference type="InterPro" id="IPR025322">
    <property type="entry name" value="PADRE_dom"/>
</dbReference>
<name>A0A803P8Y3_CANSA</name>
<dbReference type="AlphaFoldDB" id="A0A803P8Y3"/>